<gene>
    <name evidence="8" type="primary">grxC</name>
    <name evidence="8" type="ORF">Tchar_00248</name>
</gene>
<evidence type="ECO:0000256" key="2">
    <source>
        <dbReference type="ARBA" id="ARBA00022448"/>
    </source>
</evidence>
<keyword evidence="6" id="KW-0963">Cytoplasm</keyword>
<protein>
    <recommendedName>
        <fullName evidence="6">Glutaredoxin</fullName>
    </recommendedName>
</protein>
<keyword evidence="2 6" id="KW-0813">Transport</keyword>
<dbReference type="OrthoDB" id="9814618at2"/>
<evidence type="ECO:0000256" key="1">
    <source>
        <dbReference type="ARBA" id="ARBA00007787"/>
    </source>
</evidence>
<accession>A0A554XK40</accession>
<comment type="caution">
    <text evidence="8">The sequence shown here is derived from an EMBL/GenBank/DDBJ whole genome shotgun (WGS) entry which is preliminary data.</text>
</comment>
<keyword evidence="3 6" id="KW-0249">Electron transport</keyword>
<keyword evidence="9" id="KW-1185">Reference proteome</keyword>
<evidence type="ECO:0000313" key="8">
    <source>
        <dbReference type="EMBL" id="TSE36197.1"/>
    </source>
</evidence>
<dbReference type="Proteomes" id="UP000318294">
    <property type="component" value="Unassembled WGS sequence"/>
</dbReference>
<dbReference type="InterPro" id="IPR036249">
    <property type="entry name" value="Thioredoxin-like_sf"/>
</dbReference>
<evidence type="ECO:0000313" key="9">
    <source>
        <dbReference type="Proteomes" id="UP000318294"/>
    </source>
</evidence>
<dbReference type="InterPro" id="IPR011767">
    <property type="entry name" value="GLR_AS"/>
</dbReference>
<keyword evidence="5 6" id="KW-0676">Redox-active center</keyword>
<dbReference type="GO" id="GO:0045454">
    <property type="term" value="P:cell redox homeostasis"/>
    <property type="evidence" value="ECO:0007669"/>
    <property type="project" value="InterPro"/>
</dbReference>
<evidence type="ECO:0000256" key="6">
    <source>
        <dbReference type="RuleBase" id="RU364065"/>
    </source>
</evidence>
<dbReference type="AlphaFoldDB" id="A0A554XK40"/>
<sequence length="86" mass="9455">MAHVIIYSSDFCPYCHRAKALLRARGVTDWEEIKVDGRPDIRAAMAQRVGRTSVPQIFINGQHVGGCDDLHALDARGGLEPLLRAA</sequence>
<dbReference type="NCBIfam" id="TIGR02181">
    <property type="entry name" value="GRX_bact"/>
    <property type="match status" value="1"/>
</dbReference>
<dbReference type="PROSITE" id="PS51354">
    <property type="entry name" value="GLUTAREDOXIN_2"/>
    <property type="match status" value="1"/>
</dbReference>
<dbReference type="EMBL" id="VJON01000002">
    <property type="protein sequence ID" value="TSE36197.1"/>
    <property type="molecule type" value="Genomic_DNA"/>
</dbReference>
<dbReference type="PANTHER" id="PTHR45694:SF18">
    <property type="entry name" value="GLUTAREDOXIN-1-RELATED"/>
    <property type="match status" value="1"/>
</dbReference>
<dbReference type="InterPro" id="IPR011900">
    <property type="entry name" value="GRX_bact"/>
</dbReference>
<evidence type="ECO:0000256" key="5">
    <source>
        <dbReference type="ARBA" id="ARBA00023284"/>
    </source>
</evidence>
<dbReference type="InterPro" id="IPR014025">
    <property type="entry name" value="Glutaredoxin_subgr"/>
</dbReference>
<dbReference type="Gene3D" id="3.40.30.10">
    <property type="entry name" value="Glutaredoxin"/>
    <property type="match status" value="1"/>
</dbReference>
<dbReference type="GO" id="GO:0034599">
    <property type="term" value="P:cellular response to oxidative stress"/>
    <property type="evidence" value="ECO:0007669"/>
    <property type="project" value="TreeGrafter"/>
</dbReference>
<dbReference type="PANTHER" id="PTHR45694">
    <property type="entry name" value="GLUTAREDOXIN 2"/>
    <property type="match status" value="1"/>
</dbReference>
<organism evidence="8 9">
    <name type="scientific">Tepidimonas charontis</name>
    <dbReference type="NCBI Taxonomy" id="2267262"/>
    <lineage>
        <taxon>Bacteria</taxon>
        <taxon>Pseudomonadati</taxon>
        <taxon>Pseudomonadota</taxon>
        <taxon>Betaproteobacteria</taxon>
        <taxon>Burkholderiales</taxon>
        <taxon>Tepidimonas</taxon>
    </lineage>
</organism>
<comment type="similarity">
    <text evidence="1 6">Belongs to the glutaredoxin family.</text>
</comment>
<dbReference type="Pfam" id="PF00462">
    <property type="entry name" value="Glutaredoxin"/>
    <property type="match status" value="1"/>
</dbReference>
<evidence type="ECO:0000259" key="7">
    <source>
        <dbReference type="Pfam" id="PF00462"/>
    </source>
</evidence>
<evidence type="ECO:0000256" key="4">
    <source>
        <dbReference type="ARBA" id="ARBA00023157"/>
    </source>
</evidence>
<feature type="domain" description="Glutaredoxin" evidence="7">
    <location>
        <begin position="4"/>
        <end position="64"/>
    </location>
</feature>
<comment type="function">
    <text evidence="6">Has a glutathione-disulfide oxidoreductase activity in the presence of NADPH and glutathione reductase. Reduces low molecular weight disulfides and proteins.</text>
</comment>
<dbReference type="InterPro" id="IPR002109">
    <property type="entry name" value="Glutaredoxin"/>
</dbReference>
<dbReference type="PROSITE" id="PS00195">
    <property type="entry name" value="GLUTAREDOXIN_1"/>
    <property type="match status" value="1"/>
</dbReference>
<dbReference type="RefSeq" id="WP_144327278.1">
    <property type="nucleotide sequence ID" value="NZ_VJON01000002.1"/>
</dbReference>
<evidence type="ECO:0000256" key="3">
    <source>
        <dbReference type="ARBA" id="ARBA00022982"/>
    </source>
</evidence>
<dbReference type="GO" id="GO:0005737">
    <property type="term" value="C:cytoplasm"/>
    <property type="evidence" value="ECO:0007669"/>
    <property type="project" value="TreeGrafter"/>
</dbReference>
<dbReference type="SUPFAM" id="SSF52833">
    <property type="entry name" value="Thioredoxin-like"/>
    <property type="match status" value="1"/>
</dbReference>
<reference evidence="8 9" key="1">
    <citation type="submission" date="2019-07" db="EMBL/GenBank/DDBJ databases">
        <title>Tepidimonas charontis SPSP-6 draft genome.</title>
        <authorList>
            <person name="Da Costa M.S."/>
            <person name="Froufe H.J.C."/>
            <person name="Egas C."/>
            <person name="Albuquerque L."/>
        </authorList>
    </citation>
    <scope>NUCLEOTIDE SEQUENCE [LARGE SCALE GENOMIC DNA]</scope>
    <source>
        <strain evidence="8 9">SPSP-6</strain>
    </source>
</reference>
<dbReference type="GO" id="GO:0015038">
    <property type="term" value="F:glutathione disulfide oxidoreductase activity"/>
    <property type="evidence" value="ECO:0007669"/>
    <property type="project" value="UniProtKB-UniRule"/>
</dbReference>
<name>A0A554XK40_9BURK</name>
<keyword evidence="4" id="KW-1015">Disulfide bond</keyword>
<dbReference type="PRINTS" id="PR00160">
    <property type="entry name" value="GLUTAREDOXIN"/>
</dbReference>
<proteinExistence type="inferred from homology"/>
<dbReference type="CDD" id="cd03418">
    <property type="entry name" value="GRX_GRXb_1_3_like"/>
    <property type="match status" value="1"/>
</dbReference>